<dbReference type="EMBL" id="CM042887">
    <property type="protein sequence ID" value="KAI4331672.1"/>
    <property type="molecule type" value="Genomic_DNA"/>
</dbReference>
<organism evidence="1 2">
    <name type="scientific">Melastoma candidum</name>
    <dbReference type="NCBI Taxonomy" id="119954"/>
    <lineage>
        <taxon>Eukaryota</taxon>
        <taxon>Viridiplantae</taxon>
        <taxon>Streptophyta</taxon>
        <taxon>Embryophyta</taxon>
        <taxon>Tracheophyta</taxon>
        <taxon>Spermatophyta</taxon>
        <taxon>Magnoliopsida</taxon>
        <taxon>eudicotyledons</taxon>
        <taxon>Gunneridae</taxon>
        <taxon>Pentapetalae</taxon>
        <taxon>rosids</taxon>
        <taxon>malvids</taxon>
        <taxon>Myrtales</taxon>
        <taxon>Melastomataceae</taxon>
        <taxon>Melastomatoideae</taxon>
        <taxon>Melastomateae</taxon>
        <taxon>Melastoma</taxon>
    </lineage>
</organism>
<sequence length="111" mass="13232">MKCFLFLQIQKIDRLLWLISSKVREESLEERMQRELAKDLKYESLMQQFFHMGCGPKQQKHKYFLRKLLGLLMNPSNKTRFTAASSYKTHYGLKKQDGIWKFCKGDIHSPS</sequence>
<protein>
    <submittedName>
        <fullName evidence="1">Uncharacterized protein</fullName>
    </submittedName>
</protein>
<reference evidence="2" key="1">
    <citation type="journal article" date="2023" name="Front. Plant Sci.">
        <title>Chromosomal-level genome assembly of Melastoma candidum provides insights into trichome evolution.</title>
        <authorList>
            <person name="Zhong Y."/>
            <person name="Wu W."/>
            <person name="Sun C."/>
            <person name="Zou P."/>
            <person name="Liu Y."/>
            <person name="Dai S."/>
            <person name="Zhou R."/>
        </authorList>
    </citation>
    <scope>NUCLEOTIDE SEQUENCE [LARGE SCALE GENOMIC DNA]</scope>
</reference>
<accession>A0ACB9N5B9</accession>
<name>A0ACB9N5B9_9MYRT</name>
<gene>
    <name evidence="1" type="ORF">MLD38_029835</name>
</gene>
<evidence type="ECO:0000313" key="2">
    <source>
        <dbReference type="Proteomes" id="UP001057402"/>
    </source>
</evidence>
<keyword evidence="2" id="KW-1185">Reference proteome</keyword>
<comment type="caution">
    <text evidence="1">The sequence shown here is derived from an EMBL/GenBank/DDBJ whole genome shotgun (WGS) entry which is preliminary data.</text>
</comment>
<dbReference type="Proteomes" id="UP001057402">
    <property type="component" value="Chromosome 8"/>
</dbReference>
<proteinExistence type="predicted"/>
<evidence type="ECO:0000313" key="1">
    <source>
        <dbReference type="EMBL" id="KAI4331672.1"/>
    </source>
</evidence>